<keyword evidence="3 7" id="KW-1133">Transmembrane helix</keyword>
<evidence type="ECO:0000259" key="8">
    <source>
        <dbReference type="Pfam" id="PF20684"/>
    </source>
</evidence>
<accession>A0A6A6EV78</accession>
<dbReference type="Pfam" id="PF20684">
    <property type="entry name" value="Fung_rhodopsin"/>
    <property type="match status" value="1"/>
</dbReference>
<dbReference type="InterPro" id="IPR052337">
    <property type="entry name" value="SAT4-like"/>
</dbReference>
<feature type="region of interest" description="Disordered" evidence="6">
    <location>
        <begin position="1"/>
        <end position="20"/>
    </location>
</feature>
<keyword evidence="4 7" id="KW-0472">Membrane</keyword>
<dbReference type="PANTHER" id="PTHR33048:SF47">
    <property type="entry name" value="INTEGRAL MEMBRANE PROTEIN-RELATED"/>
    <property type="match status" value="1"/>
</dbReference>
<evidence type="ECO:0000256" key="1">
    <source>
        <dbReference type="ARBA" id="ARBA00004141"/>
    </source>
</evidence>
<gene>
    <name evidence="9" type="ORF">K469DRAFT_650609</name>
</gene>
<dbReference type="OrthoDB" id="5342292at2759"/>
<name>A0A6A6EV78_9PEZI</name>
<feature type="transmembrane region" description="Helical" evidence="7">
    <location>
        <begin position="140"/>
        <end position="161"/>
    </location>
</feature>
<comment type="subcellular location">
    <subcellularLocation>
        <location evidence="1">Membrane</location>
        <topology evidence="1">Multi-pass membrane protein</topology>
    </subcellularLocation>
</comment>
<organism evidence="9 10">
    <name type="scientific">Zopfia rhizophila CBS 207.26</name>
    <dbReference type="NCBI Taxonomy" id="1314779"/>
    <lineage>
        <taxon>Eukaryota</taxon>
        <taxon>Fungi</taxon>
        <taxon>Dikarya</taxon>
        <taxon>Ascomycota</taxon>
        <taxon>Pezizomycotina</taxon>
        <taxon>Dothideomycetes</taxon>
        <taxon>Dothideomycetes incertae sedis</taxon>
        <taxon>Zopfiaceae</taxon>
        <taxon>Zopfia</taxon>
    </lineage>
</organism>
<feature type="transmembrane region" description="Helical" evidence="7">
    <location>
        <begin position="32"/>
        <end position="49"/>
    </location>
</feature>
<feature type="domain" description="Rhodopsin" evidence="8">
    <location>
        <begin position="50"/>
        <end position="264"/>
    </location>
</feature>
<evidence type="ECO:0000256" key="7">
    <source>
        <dbReference type="SAM" id="Phobius"/>
    </source>
</evidence>
<protein>
    <recommendedName>
        <fullName evidence="8">Rhodopsin domain-containing protein</fullName>
    </recommendedName>
</protein>
<comment type="similarity">
    <text evidence="5">Belongs to the SAT4 family.</text>
</comment>
<proteinExistence type="inferred from homology"/>
<dbReference type="EMBL" id="ML994611">
    <property type="protein sequence ID" value="KAF2194678.1"/>
    <property type="molecule type" value="Genomic_DNA"/>
</dbReference>
<feature type="transmembrane region" description="Helical" evidence="7">
    <location>
        <begin position="188"/>
        <end position="209"/>
    </location>
</feature>
<sequence length="264" mass="28622">MQTLNLRSTPNMEPPPGVTAHPVDASPIPVDIIVTASICLFLAASAICARTFTKAYYLKHMQVEDCRTQIGFVAFIGLLFKAASAGQGSHIWDVSPSSIKRVVQLSNVIAIVYAPVMLAAKLAVLLQIGRIFAGIKKNFMYWAVRILIVLNAFSYTGIFLVRTFTCVPRAKISDPSIPGNCISQTGSIIGIGMINATSDIAILILPLYGVSKLQLPSKRKIGVAAMFCVGLIACVASAFCLYYSVRLDTNPDFTKAVWQVNMWT</sequence>
<dbReference type="AlphaFoldDB" id="A0A6A6EV78"/>
<dbReference type="InterPro" id="IPR049326">
    <property type="entry name" value="Rhodopsin_dom_fungi"/>
</dbReference>
<reference evidence="9" key="1">
    <citation type="journal article" date="2020" name="Stud. Mycol.">
        <title>101 Dothideomycetes genomes: a test case for predicting lifestyles and emergence of pathogens.</title>
        <authorList>
            <person name="Haridas S."/>
            <person name="Albert R."/>
            <person name="Binder M."/>
            <person name="Bloem J."/>
            <person name="Labutti K."/>
            <person name="Salamov A."/>
            <person name="Andreopoulos B."/>
            <person name="Baker S."/>
            <person name="Barry K."/>
            <person name="Bills G."/>
            <person name="Bluhm B."/>
            <person name="Cannon C."/>
            <person name="Castanera R."/>
            <person name="Culley D."/>
            <person name="Daum C."/>
            <person name="Ezra D."/>
            <person name="Gonzalez J."/>
            <person name="Henrissat B."/>
            <person name="Kuo A."/>
            <person name="Liang C."/>
            <person name="Lipzen A."/>
            <person name="Lutzoni F."/>
            <person name="Magnuson J."/>
            <person name="Mondo S."/>
            <person name="Nolan M."/>
            <person name="Ohm R."/>
            <person name="Pangilinan J."/>
            <person name="Park H.-J."/>
            <person name="Ramirez L."/>
            <person name="Alfaro M."/>
            <person name="Sun H."/>
            <person name="Tritt A."/>
            <person name="Yoshinaga Y."/>
            <person name="Zwiers L.-H."/>
            <person name="Turgeon B."/>
            <person name="Goodwin S."/>
            <person name="Spatafora J."/>
            <person name="Crous P."/>
            <person name="Grigoriev I."/>
        </authorList>
    </citation>
    <scope>NUCLEOTIDE SEQUENCE</scope>
    <source>
        <strain evidence="9">CBS 207.26</strain>
    </source>
</reference>
<feature type="transmembrane region" description="Helical" evidence="7">
    <location>
        <begin position="70"/>
        <end position="88"/>
    </location>
</feature>
<evidence type="ECO:0000256" key="3">
    <source>
        <dbReference type="ARBA" id="ARBA00022989"/>
    </source>
</evidence>
<evidence type="ECO:0000256" key="6">
    <source>
        <dbReference type="SAM" id="MobiDB-lite"/>
    </source>
</evidence>
<keyword evidence="10" id="KW-1185">Reference proteome</keyword>
<evidence type="ECO:0000313" key="10">
    <source>
        <dbReference type="Proteomes" id="UP000800200"/>
    </source>
</evidence>
<feature type="compositionally biased region" description="Polar residues" evidence="6">
    <location>
        <begin position="1"/>
        <end position="11"/>
    </location>
</feature>
<evidence type="ECO:0000256" key="4">
    <source>
        <dbReference type="ARBA" id="ARBA00023136"/>
    </source>
</evidence>
<evidence type="ECO:0000256" key="2">
    <source>
        <dbReference type="ARBA" id="ARBA00022692"/>
    </source>
</evidence>
<dbReference type="Proteomes" id="UP000800200">
    <property type="component" value="Unassembled WGS sequence"/>
</dbReference>
<keyword evidence="2 7" id="KW-0812">Transmembrane</keyword>
<evidence type="ECO:0000313" key="9">
    <source>
        <dbReference type="EMBL" id="KAF2194678.1"/>
    </source>
</evidence>
<feature type="transmembrane region" description="Helical" evidence="7">
    <location>
        <begin position="108"/>
        <end position="128"/>
    </location>
</feature>
<dbReference type="GO" id="GO:0016020">
    <property type="term" value="C:membrane"/>
    <property type="evidence" value="ECO:0007669"/>
    <property type="project" value="UniProtKB-SubCell"/>
</dbReference>
<dbReference type="PANTHER" id="PTHR33048">
    <property type="entry name" value="PTH11-LIKE INTEGRAL MEMBRANE PROTEIN (AFU_ORTHOLOGUE AFUA_5G11245)"/>
    <property type="match status" value="1"/>
</dbReference>
<feature type="transmembrane region" description="Helical" evidence="7">
    <location>
        <begin position="221"/>
        <end position="245"/>
    </location>
</feature>
<evidence type="ECO:0000256" key="5">
    <source>
        <dbReference type="ARBA" id="ARBA00038359"/>
    </source>
</evidence>